<evidence type="ECO:0000313" key="1">
    <source>
        <dbReference type="EMBL" id="KAI5657673.1"/>
    </source>
</evidence>
<sequence>MGYGRLVSDHGSTSSGREILPDPSSSKSSPRLCKLKPILILSAILLISSAIAAGVVVALRSRASGDPLLRQKPSAAISHTCGKTRFPSLCVDSLVNFPGALTASDKDLVHITVNMTLQRFGKALYDVSDLSNVIMDVSLRSAYDDCLELLADSVDLLSRSLSLTTSSSSYSTDSGAATSAFSSTQNVLTWLSAALTNQDTCQEGFTEVNGGGSVKNLMSAKLKDLSELVSNCLAIYSASNGNDDFAGVPIGNRRRLLKHDDQSEKHGENFPHWLSRKDRMLLDMPVASIQADIIVSKDGNGTVKTIAEAIKKAPEHSDRRTIIYVRAGKYEEENLKVGRKKTNLMFIGEGKGKTVISGGKSVFDKVTTFHTASFAATGAGFIARDITFENWAGPQKHQAVALRVGADHAVVYRCSIIGYQDTLYVHSQRQFFRECDVYGTVDFIFGNAAVVFQNCSLYARKPMPMQKNTITAQNRKDPNQNTGISIHACRIVATSDLQASKGSFPTYLGRPWKMYSRTVYMLSNIGDHVHPRGWLEWNATFALDTLYYGEYMNYGPGAALAQRVKWPGYHVIKTAAEASQFTVGKFIFGSSWLPSTGVAFMAGLST</sequence>
<keyword evidence="2" id="KW-1185">Reference proteome</keyword>
<accession>A0ACC0A9S3</accession>
<protein>
    <submittedName>
        <fullName evidence="1">Uncharacterized protein</fullName>
    </submittedName>
</protein>
<dbReference type="EMBL" id="CM044706">
    <property type="protein sequence ID" value="KAI5657673.1"/>
    <property type="molecule type" value="Genomic_DNA"/>
</dbReference>
<reference evidence="2" key="1">
    <citation type="journal article" date="2023" name="Nat. Plants">
        <title>Single-cell RNA sequencing provides a high-resolution roadmap for understanding the multicellular compartmentation of specialized metabolism.</title>
        <authorList>
            <person name="Sun S."/>
            <person name="Shen X."/>
            <person name="Li Y."/>
            <person name="Li Y."/>
            <person name="Wang S."/>
            <person name="Li R."/>
            <person name="Zhang H."/>
            <person name="Shen G."/>
            <person name="Guo B."/>
            <person name="Wei J."/>
            <person name="Xu J."/>
            <person name="St-Pierre B."/>
            <person name="Chen S."/>
            <person name="Sun C."/>
        </authorList>
    </citation>
    <scope>NUCLEOTIDE SEQUENCE [LARGE SCALE GENOMIC DNA]</scope>
</reference>
<gene>
    <name evidence="1" type="ORF">M9H77_26466</name>
</gene>
<dbReference type="Proteomes" id="UP001060085">
    <property type="component" value="Linkage Group LG06"/>
</dbReference>
<organism evidence="1 2">
    <name type="scientific">Catharanthus roseus</name>
    <name type="common">Madagascar periwinkle</name>
    <name type="synonym">Vinca rosea</name>
    <dbReference type="NCBI Taxonomy" id="4058"/>
    <lineage>
        <taxon>Eukaryota</taxon>
        <taxon>Viridiplantae</taxon>
        <taxon>Streptophyta</taxon>
        <taxon>Embryophyta</taxon>
        <taxon>Tracheophyta</taxon>
        <taxon>Spermatophyta</taxon>
        <taxon>Magnoliopsida</taxon>
        <taxon>eudicotyledons</taxon>
        <taxon>Gunneridae</taxon>
        <taxon>Pentapetalae</taxon>
        <taxon>asterids</taxon>
        <taxon>lamiids</taxon>
        <taxon>Gentianales</taxon>
        <taxon>Apocynaceae</taxon>
        <taxon>Rauvolfioideae</taxon>
        <taxon>Vinceae</taxon>
        <taxon>Catharanthinae</taxon>
        <taxon>Catharanthus</taxon>
    </lineage>
</organism>
<comment type="caution">
    <text evidence="1">The sequence shown here is derived from an EMBL/GenBank/DDBJ whole genome shotgun (WGS) entry which is preliminary data.</text>
</comment>
<name>A0ACC0A9S3_CATRO</name>
<evidence type="ECO:0000313" key="2">
    <source>
        <dbReference type="Proteomes" id="UP001060085"/>
    </source>
</evidence>
<proteinExistence type="predicted"/>